<dbReference type="InterPro" id="IPR050281">
    <property type="entry name" value="Flavin_monoamine_oxidase"/>
</dbReference>
<name>A0A0N8SNZ9_PSESI</name>
<dbReference type="Gene3D" id="1.20.1440.240">
    <property type="match status" value="1"/>
</dbReference>
<comment type="pathway">
    <text evidence="1">Plant hormone metabolism; auxin biosynthesis.</text>
</comment>
<evidence type="ECO:0000256" key="3">
    <source>
        <dbReference type="ARBA" id="ARBA00012535"/>
    </source>
</evidence>
<sequence>MGLTRREALSSLAAVGGEKAVKDALAVLGLGPSSHRRPQPLKLQKDLGQGTRVLVLGAGIAGLVTALELKRAGFDVQVLEARDRVGGRTWTLRNGDRVDYKDGRSQTVAFDQGVYFNAGPGRIPSQHRTLLDYCSELGVPLEVLVNSSHGAQVRPDLNRPAFSAGQAINDARGHVSGLLAKAVQRDALDDLLSAEERSRLLAFLQVYGDLSQELTYEGSLRAGHLESASHPGALPGSVAPLTLERLLHPELWGALLHTEFPEFSATMFQPVGGMDRITDAFYQRLTGQVQLGARVNSIRQHPEGVTVTWHDQRSGREQVSHADYLVSTLPLPLLAELDTDFSDPIKTALLSTRNDQATKVAWQSPRFWETDYRTYGGLSWVEHPARLLWYPSNDLNTAEGLLVAGYVTGEGAAAFGKLPLEAQHATSREAVELLHPGYSRHLRHPLAVSWEQIPFSEGPWLQREHFPADASALLEAGHGRVYFAGDGLVQSGVGIWQESAANSARHVVAQLAEQVVQQRHTAAIAV</sequence>
<dbReference type="SUPFAM" id="SSF54373">
    <property type="entry name" value="FAD-linked reductases, C-terminal domain"/>
    <property type="match status" value="1"/>
</dbReference>
<dbReference type="InterPro" id="IPR002937">
    <property type="entry name" value="Amino_oxidase"/>
</dbReference>
<evidence type="ECO:0000313" key="9">
    <source>
        <dbReference type="Proteomes" id="UP000050554"/>
    </source>
</evidence>
<evidence type="ECO:0000259" key="7">
    <source>
        <dbReference type="Pfam" id="PF01593"/>
    </source>
</evidence>
<evidence type="ECO:0000313" key="8">
    <source>
        <dbReference type="EMBL" id="KPY45000.1"/>
    </source>
</evidence>
<dbReference type="Gene3D" id="3.90.660.10">
    <property type="match status" value="1"/>
</dbReference>
<feature type="domain" description="Amine oxidase" evidence="7">
    <location>
        <begin position="60"/>
        <end position="511"/>
    </location>
</feature>
<dbReference type="PATRIC" id="fig|55398.3.peg.235"/>
<dbReference type="Proteomes" id="UP000050554">
    <property type="component" value="Unassembled WGS sequence"/>
</dbReference>
<comment type="similarity">
    <text evidence="2">Belongs to the tryptophan 2-monooxygenase family.</text>
</comment>
<evidence type="ECO:0000256" key="6">
    <source>
        <dbReference type="ARBA" id="ARBA00047321"/>
    </source>
</evidence>
<dbReference type="PANTHER" id="PTHR10742">
    <property type="entry name" value="FLAVIN MONOAMINE OXIDASE"/>
    <property type="match status" value="1"/>
</dbReference>
<gene>
    <name evidence="8" type="ORF">ALO47_00187</name>
</gene>
<dbReference type="PANTHER" id="PTHR10742:SF410">
    <property type="entry name" value="LYSINE-SPECIFIC HISTONE DEMETHYLASE 2"/>
    <property type="match status" value="1"/>
</dbReference>
<protein>
    <recommendedName>
        <fullName evidence="4">Tryptophan 2-monooxygenase</fullName>
        <ecNumber evidence="3">1.13.12.3</ecNumber>
    </recommendedName>
</protein>
<dbReference type="EMBL" id="LJRF01000152">
    <property type="protein sequence ID" value="KPY45000.1"/>
    <property type="molecule type" value="Genomic_DNA"/>
</dbReference>
<comment type="caution">
    <text evidence="8">The sequence shown here is derived from an EMBL/GenBank/DDBJ whole genome shotgun (WGS) entry which is preliminary data.</text>
</comment>
<dbReference type="GO" id="GO:0050361">
    <property type="term" value="F:tryptophan 2-monooxygenase activity"/>
    <property type="evidence" value="ECO:0007669"/>
    <property type="project" value="UniProtKB-EC"/>
</dbReference>
<evidence type="ECO:0000256" key="1">
    <source>
        <dbReference type="ARBA" id="ARBA00004814"/>
    </source>
</evidence>
<dbReference type="AlphaFoldDB" id="A0A0N8SNZ9"/>
<dbReference type="GO" id="GO:0009851">
    <property type="term" value="P:auxin biosynthetic process"/>
    <property type="evidence" value="ECO:0007669"/>
    <property type="project" value="UniProtKB-KW"/>
</dbReference>
<dbReference type="EC" id="1.13.12.3" evidence="3"/>
<accession>A0A0N8SNZ9</accession>
<reference evidence="8 9" key="1">
    <citation type="submission" date="2015-09" db="EMBL/GenBank/DDBJ databases">
        <title>Genome announcement of multiple Pseudomonas syringae strains.</title>
        <authorList>
            <person name="Thakur S."/>
            <person name="Wang P.W."/>
            <person name="Gong Y."/>
            <person name="Weir B.S."/>
            <person name="Guttman D.S."/>
        </authorList>
    </citation>
    <scope>NUCLEOTIDE SEQUENCE [LARGE SCALE GENOMIC DNA]</scope>
    <source>
        <strain evidence="8 9">ICMP3882</strain>
    </source>
</reference>
<dbReference type="RefSeq" id="WP_032650962.1">
    <property type="nucleotide sequence ID" value="NZ_LJRF01000152.1"/>
</dbReference>
<dbReference type="InterPro" id="IPR036188">
    <property type="entry name" value="FAD/NAD-bd_sf"/>
</dbReference>
<dbReference type="Pfam" id="PF01593">
    <property type="entry name" value="Amino_oxidase"/>
    <property type="match status" value="1"/>
</dbReference>
<organism evidence="8 9">
    <name type="scientific">Pseudomonas syringae pv. ribicola</name>
    <dbReference type="NCBI Taxonomy" id="55398"/>
    <lineage>
        <taxon>Bacteria</taxon>
        <taxon>Pseudomonadati</taxon>
        <taxon>Pseudomonadota</taxon>
        <taxon>Gammaproteobacteria</taxon>
        <taxon>Pseudomonadales</taxon>
        <taxon>Pseudomonadaceae</taxon>
        <taxon>Pseudomonas</taxon>
    </lineage>
</organism>
<evidence type="ECO:0000256" key="5">
    <source>
        <dbReference type="ARBA" id="ARBA00023070"/>
    </source>
</evidence>
<dbReference type="SUPFAM" id="SSF51905">
    <property type="entry name" value="FAD/NAD(P)-binding domain"/>
    <property type="match status" value="1"/>
</dbReference>
<proteinExistence type="inferred from homology"/>
<dbReference type="Gene3D" id="3.50.50.60">
    <property type="entry name" value="FAD/NAD(P)-binding domain"/>
    <property type="match status" value="1"/>
</dbReference>
<evidence type="ECO:0000256" key="4">
    <source>
        <dbReference type="ARBA" id="ARBA00017871"/>
    </source>
</evidence>
<keyword evidence="5" id="KW-0073">Auxin biosynthesis</keyword>
<evidence type="ECO:0000256" key="2">
    <source>
        <dbReference type="ARBA" id="ARBA00005833"/>
    </source>
</evidence>
<comment type="catalytic activity">
    <reaction evidence="6">
        <text>L-tryptophan + O2 = indole-3-acetamide + CO2 + H2O</text>
        <dbReference type="Rhea" id="RHEA:16165"/>
        <dbReference type="ChEBI" id="CHEBI:15377"/>
        <dbReference type="ChEBI" id="CHEBI:15379"/>
        <dbReference type="ChEBI" id="CHEBI:16031"/>
        <dbReference type="ChEBI" id="CHEBI:16526"/>
        <dbReference type="ChEBI" id="CHEBI:57912"/>
        <dbReference type="EC" id="1.13.12.3"/>
    </reaction>
</comment>